<dbReference type="OrthoDB" id="2397483at2"/>
<dbReference type="AlphaFoldDB" id="A0A3A0VPN6"/>
<keyword evidence="1" id="KW-0472">Membrane</keyword>
<accession>A0A3A0VPN6</accession>
<comment type="caution">
    <text evidence="2">The sequence shown here is derived from an EMBL/GenBank/DDBJ whole genome shotgun (WGS) entry which is preliminary data.</text>
</comment>
<keyword evidence="1" id="KW-0812">Transmembrane</keyword>
<keyword evidence="1" id="KW-1133">Transmembrane helix</keyword>
<reference evidence="2 3" key="1">
    <citation type="journal article" date="2016" name="Front. Microbiol.">
        <title>Comprehensive Phylogenetic Analysis of Bovine Non-aureus Staphylococci Species Based on Whole-Genome Sequencing.</title>
        <authorList>
            <person name="Naushad S."/>
            <person name="Barkema H.W."/>
            <person name="Luby C."/>
            <person name="Condas L.A."/>
            <person name="Nobrega D.B."/>
            <person name="Carson D.A."/>
            <person name="De Buck J."/>
        </authorList>
    </citation>
    <scope>NUCLEOTIDE SEQUENCE [LARGE SCALE GENOMIC DNA]</scope>
    <source>
        <strain evidence="2 3">SNUC 4781</strain>
    </source>
</reference>
<protein>
    <submittedName>
        <fullName evidence="2">Uncharacterized protein</fullName>
    </submittedName>
</protein>
<dbReference type="Proteomes" id="UP000265541">
    <property type="component" value="Unassembled WGS sequence"/>
</dbReference>
<dbReference type="RefSeq" id="WP_119484663.1">
    <property type="nucleotide sequence ID" value="NZ_QYJN01000002.1"/>
</dbReference>
<feature type="transmembrane region" description="Helical" evidence="1">
    <location>
        <begin position="50"/>
        <end position="73"/>
    </location>
</feature>
<sequence length="77" mass="9007">MANNEEPKVLAPGDKHYKDKDYFKHNQHNTNKHDTKGYSRHYHYGTRIGCGPFGCFSGCMILIFLPIIIIYLLQLFF</sequence>
<evidence type="ECO:0000313" key="2">
    <source>
        <dbReference type="EMBL" id="RIP35888.1"/>
    </source>
</evidence>
<evidence type="ECO:0000256" key="1">
    <source>
        <dbReference type="SAM" id="Phobius"/>
    </source>
</evidence>
<evidence type="ECO:0000313" key="3">
    <source>
        <dbReference type="Proteomes" id="UP000265541"/>
    </source>
</evidence>
<organism evidence="2 3">
    <name type="scientific">Staphylococcus gallinarum</name>
    <dbReference type="NCBI Taxonomy" id="1293"/>
    <lineage>
        <taxon>Bacteria</taxon>
        <taxon>Bacillati</taxon>
        <taxon>Bacillota</taxon>
        <taxon>Bacilli</taxon>
        <taxon>Bacillales</taxon>
        <taxon>Staphylococcaceae</taxon>
        <taxon>Staphylococcus</taxon>
    </lineage>
</organism>
<name>A0A3A0VPN6_STAGA</name>
<gene>
    <name evidence="2" type="ORF">BUZ14_04345</name>
</gene>
<dbReference type="EMBL" id="QYJN01000002">
    <property type="protein sequence ID" value="RIP35888.1"/>
    <property type="molecule type" value="Genomic_DNA"/>
</dbReference>
<proteinExistence type="predicted"/>